<sequence length="66" mass="7496">MRKAAVYGRLPFLYEAVFWVGSKAIPQKFMPRANVKEIFMCLIFYGLKEISVYVAPSLADAFDSCP</sequence>
<evidence type="ECO:0000313" key="1">
    <source>
        <dbReference type="EMBL" id="OMF52750.1"/>
    </source>
</evidence>
<accession>A0A1R1ELR9</accession>
<dbReference type="AlphaFoldDB" id="A0A1R1ELR9"/>
<dbReference type="STRING" id="297318.BK138_22020"/>
<dbReference type="EMBL" id="MRTP01000006">
    <property type="protein sequence ID" value="OMF52750.1"/>
    <property type="molecule type" value="Genomic_DNA"/>
</dbReference>
<name>A0A1R1ELR9_9BACL</name>
<gene>
    <name evidence="1" type="ORF">BK138_22020</name>
</gene>
<dbReference type="Proteomes" id="UP000187172">
    <property type="component" value="Unassembled WGS sequence"/>
</dbReference>
<protein>
    <submittedName>
        <fullName evidence="1">Uncharacterized protein</fullName>
    </submittedName>
</protein>
<organism evidence="1 2">
    <name type="scientific">Paenibacillus rhizosphaerae</name>
    <dbReference type="NCBI Taxonomy" id="297318"/>
    <lineage>
        <taxon>Bacteria</taxon>
        <taxon>Bacillati</taxon>
        <taxon>Bacillota</taxon>
        <taxon>Bacilli</taxon>
        <taxon>Bacillales</taxon>
        <taxon>Paenibacillaceae</taxon>
        <taxon>Paenibacillus</taxon>
    </lineage>
</organism>
<proteinExistence type="predicted"/>
<evidence type="ECO:0000313" key="2">
    <source>
        <dbReference type="Proteomes" id="UP000187172"/>
    </source>
</evidence>
<reference evidence="1 2" key="1">
    <citation type="submission" date="2016-11" db="EMBL/GenBank/DDBJ databases">
        <title>Paenibacillus species isolates.</title>
        <authorList>
            <person name="Beno S.M."/>
        </authorList>
    </citation>
    <scope>NUCLEOTIDE SEQUENCE [LARGE SCALE GENOMIC DNA]</scope>
    <source>
        <strain evidence="1 2">FSL R5-0378</strain>
    </source>
</reference>
<keyword evidence="2" id="KW-1185">Reference proteome</keyword>
<comment type="caution">
    <text evidence="1">The sequence shown here is derived from an EMBL/GenBank/DDBJ whole genome shotgun (WGS) entry which is preliminary data.</text>
</comment>